<dbReference type="OrthoDB" id="6499973at2759"/>
<reference evidence="4" key="1">
    <citation type="submission" date="2021-03" db="EMBL/GenBank/DDBJ databases">
        <authorList>
            <person name="Bekaert M."/>
        </authorList>
    </citation>
    <scope>NUCLEOTIDE SEQUENCE</scope>
</reference>
<keyword evidence="2" id="KW-0472">Membrane</keyword>
<dbReference type="InterPro" id="IPR011701">
    <property type="entry name" value="MFS"/>
</dbReference>
<feature type="transmembrane region" description="Helical" evidence="2">
    <location>
        <begin position="165"/>
        <end position="185"/>
    </location>
</feature>
<feature type="transmembrane region" description="Helical" evidence="2">
    <location>
        <begin position="271"/>
        <end position="293"/>
    </location>
</feature>
<dbReference type="GO" id="GO:0016020">
    <property type="term" value="C:membrane"/>
    <property type="evidence" value="ECO:0007669"/>
    <property type="project" value="UniProtKB-SubCell"/>
</dbReference>
<dbReference type="CDD" id="cd17352">
    <property type="entry name" value="MFS_MCT_SLC16"/>
    <property type="match status" value="1"/>
</dbReference>
<dbReference type="InterPro" id="IPR050327">
    <property type="entry name" value="Proton-linked_MCT"/>
</dbReference>
<keyword evidence="5" id="KW-1185">Reference proteome</keyword>
<dbReference type="InterPro" id="IPR036259">
    <property type="entry name" value="MFS_trans_sf"/>
</dbReference>
<dbReference type="SUPFAM" id="SSF103473">
    <property type="entry name" value="MFS general substrate transporter"/>
    <property type="match status" value="1"/>
</dbReference>
<feature type="transmembrane region" description="Helical" evidence="2">
    <location>
        <begin position="106"/>
        <end position="125"/>
    </location>
</feature>
<feature type="transmembrane region" description="Helical" evidence="2">
    <location>
        <begin position="77"/>
        <end position="100"/>
    </location>
</feature>
<comment type="subcellular location">
    <subcellularLocation>
        <location evidence="1">Membrane</location>
        <topology evidence="1">Multi-pass membrane protein</topology>
    </subcellularLocation>
</comment>
<feature type="domain" description="Major facilitator superfamily (MFS) profile" evidence="3">
    <location>
        <begin position="10"/>
        <end position="430"/>
    </location>
</feature>
<dbReference type="PANTHER" id="PTHR11360:SF284">
    <property type="entry name" value="EG:103B4.3 PROTEIN-RELATED"/>
    <property type="match status" value="1"/>
</dbReference>
<dbReference type="GO" id="GO:0008028">
    <property type="term" value="F:monocarboxylic acid transmembrane transporter activity"/>
    <property type="evidence" value="ECO:0007669"/>
    <property type="project" value="TreeGrafter"/>
</dbReference>
<name>A0A8S3V7T6_MYTED</name>
<feature type="transmembrane region" description="Helical" evidence="2">
    <location>
        <begin position="137"/>
        <end position="159"/>
    </location>
</feature>
<dbReference type="Pfam" id="PF07690">
    <property type="entry name" value="MFS_1"/>
    <property type="match status" value="1"/>
</dbReference>
<feature type="transmembrane region" description="Helical" evidence="2">
    <location>
        <begin position="7"/>
        <end position="37"/>
    </location>
</feature>
<dbReference type="Gene3D" id="1.20.1250.20">
    <property type="entry name" value="MFS general substrate transporter like domains"/>
    <property type="match status" value="2"/>
</dbReference>
<sequence>MNRIDGGFGWVIVCSAFMTLMLVDGVLFTLGILYIEFLDEFKEGKGKTAWITSLIPGTMLTVGPITGALTNRFGCRLVCIIGALLSATGFVLSCFANSVYHLYCSLGIITGLGFGGIFLSTLVCVGHHFEKRRSFAMGISLSGSGVGIFVFAPVVRILIEEYGWRGTLLIEAGFILNIIVCGAFFRPMQKQSGRTTEKSETKEEAIDLLRCDDNLIYIKENCIPSDKNCTIEENASQDDDVHASKQEIITQTKSTKNTTLSFFSRHFDFGLLTNPIFTIFVVSNCCTCLGFNAPYVYLPDRAEDKGMNKLDSAFLLSVIGISNTFGRILFGWIADRKGVNRLLLYGTSLVICGTVNVMNPLNDSKIYLMIYASVYGMFIGVFVSLNAVILVDLLGLERLNKALGLLMMFQGIATFIGPPLCGKSYVCNLY</sequence>
<feature type="transmembrane region" description="Helical" evidence="2">
    <location>
        <begin position="342"/>
        <end position="361"/>
    </location>
</feature>
<accession>A0A8S3V7T6</accession>
<gene>
    <name evidence="4" type="ORF">MEDL_64148</name>
</gene>
<dbReference type="Proteomes" id="UP000683360">
    <property type="component" value="Unassembled WGS sequence"/>
</dbReference>
<evidence type="ECO:0000259" key="3">
    <source>
        <dbReference type="PROSITE" id="PS50850"/>
    </source>
</evidence>
<feature type="transmembrane region" description="Helical" evidence="2">
    <location>
        <begin position="402"/>
        <end position="420"/>
    </location>
</feature>
<proteinExistence type="predicted"/>
<feature type="transmembrane region" description="Helical" evidence="2">
    <location>
        <begin position="313"/>
        <end position="330"/>
    </location>
</feature>
<keyword evidence="2" id="KW-1133">Transmembrane helix</keyword>
<dbReference type="InterPro" id="IPR020846">
    <property type="entry name" value="MFS_dom"/>
</dbReference>
<dbReference type="AlphaFoldDB" id="A0A8S3V7T6"/>
<comment type="caution">
    <text evidence="4">The sequence shown here is derived from an EMBL/GenBank/DDBJ whole genome shotgun (WGS) entry which is preliminary data.</text>
</comment>
<dbReference type="PROSITE" id="PS50850">
    <property type="entry name" value="MFS"/>
    <property type="match status" value="1"/>
</dbReference>
<evidence type="ECO:0000256" key="1">
    <source>
        <dbReference type="ARBA" id="ARBA00004141"/>
    </source>
</evidence>
<feature type="transmembrane region" description="Helical" evidence="2">
    <location>
        <begin position="367"/>
        <end position="390"/>
    </location>
</feature>
<keyword evidence="2" id="KW-0812">Transmembrane</keyword>
<evidence type="ECO:0000256" key="2">
    <source>
        <dbReference type="SAM" id="Phobius"/>
    </source>
</evidence>
<dbReference type="EMBL" id="CAJPWZ010003122">
    <property type="protein sequence ID" value="CAG2252560.1"/>
    <property type="molecule type" value="Genomic_DNA"/>
</dbReference>
<evidence type="ECO:0000313" key="5">
    <source>
        <dbReference type="Proteomes" id="UP000683360"/>
    </source>
</evidence>
<feature type="transmembrane region" description="Helical" evidence="2">
    <location>
        <begin position="49"/>
        <end position="70"/>
    </location>
</feature>
<evidence type="ECO:0000313" key="4">
    <source>
        <dbReference type="EMBL" id="CAG2252560.1"/>
    </source>
</evidence>
<protein>
    <submittedName>
        <fullName evidence="4">Monocarboxylate transporter 13</fullName>
    </submittedName>
</protein>
<dbReference type="PANTHER" id="PTHR11360">
    <property type="entry name" value="MONOCARBOXYLATE TRANSPORTER"/>
    <property type="match status" value="1"/>
</dbReference>
<organism evidence="4 5">
    <name type="scientific">Mytilus edulis</name>
    <name type="common">Blue mussel</name>
    <dbReference type="NCBI Taxonomy" id="6550"/>
    <lineage>
        <taxon>Eukaryota</taxon>
        <taxon>Metazoa</taxon>
        <taxon>Spiralia</taxon>
        <taxon>Lophotrochozoa</taxon>
        <taxon>Mollusca</taxon>
        <taxon>Bivalvia</taxon>
        <taxon>Autobranchia</taxon>
        <taxon>Pteriomorphia</taxon>
        <taxon>Mytilida</taxon>
        <taxon>Mytiloidea</taxon>
        <taxon>Mytilidae</taxon>
        <taxon>Mytilinae</taxon>
        <taxon>Mytilus</taxon>
    </lineage>
</organism>